<reference evidence="1 2" key="2">
    <citation type="journal article" date="2016" name="Int. J. Syst. Evol. Microbiol.">
        <title>Flavisolibacter tropicus sp. nov., isolated from tropical soil.</title>
        <authorList>
            <person name="Lee J.J."/>
            <person name="Kang M.S."/>
            <person name="Kim G.S."/>
            <person name="Lee C.S."/>
            <person name="Lim S."/>
            <person name="Lee J."/>
            <person name="Roh S.H."/>
            <person name="Kang H."/>
            <person name="Ha J.M."/>
            <person name="Bae S."/>
            <person name="Jung H.Y."/>
            <person name="Kim M.K."/>
        </authorList>
    </citation>
    <scope>NUCLEOTIDE SEQUENCE [LARGE SCALE GENOMIC DNA]</scope>
    <source>
        <strain evidence="1 2">LCS9</strain>
    </source>
</reference>
<keyword evidence="1" id="KW-0131">Cell cycle</keyword>
<dbReference type="SUPFAM" id="SSF55961">
    <property type="entry name" value="Bet v1-like"/>
    <property type="match status" value="1"/>
</dbReference>
<sequence length="157" mass="18452">MSFIQLTTFIEAPIERVFDLSRSIELHKGSMQRFNEKCTAGKQGGLLELNETVTWQAKHLMKERQLTTKITALQKPFSFIDEQVTGDFVLLKHEHYFKPVQNGTIMIDQFHFQVPYGVIGKWVSRFYLTGYITKLLEQRNQFIKEVAETNKWKMFLS</sequence>
<gene>
    <name evidence="1" type="ORF">SY85_15670</name>
</gene>
<keyword evidence="1" id="KW-0132">Cell division</keyword>
<dbReference type="PATRIC" id="fig|1492898.3.peg.3402"/>
<dbReference type="EMBL" id="CP011390">
    <property type="protein sequence ID" value="ANE51721.1"/>
    <property type="molecule type" value="Genomic_DNA"/>
</dbReference>
<reference evidence="2" key="1">
    <citation type="submission" date="2015-01" db="EMBL/GenBank/DDBJ databases">
        <title>Flavisolibacter sp./LCS9/ whole genome sequencing.</title>
        <authorList>
            <person name="Kim M.K."/>
            <person name="Srinivasan S."/>
            <person name="Lee J.-J."/>
        </authorList>
    </citation>
    <scope>NUCLEOTIDE SEQUENCE [LARGE SCALE GENOMIC DNA]</scope>
    <source>
        <strain evidence="2">LCS9</strain>
    </source>
</reference>
<dbReference type="Proteomes" id="UP000077177">
    <property type="component" value="Chromosome"/>
</dbReference>
<accession>A0A172TX82</accession>
<protein>
    <submittedName>
        <fullName evidence="1">Cell division protein</fullName>
    </submittedName>
</protein>
<name>A0A172TX82_9BACT</name>
<dbReference type="CDD" id="cd07820">
    <property type="entry name" value="SRPBCC_3"/>
    <property type="match status" value="1"/>
</dbReference>
<dbReference type="RefSeq" id="WP_066405843.1">
    <property type="nucleotide sequence ID" value="NZ_CP011390.1"/>
</dbReference>
<proteinExistence type="predicted"/>
<dbReference type="OrthoDB" id="9801773at2"/>
<evidence type="ECO:0000313" key="1">
    <source>
        <dbReference type="EMBL" id="ANE51721.1"/>
    </source>
</evidence>
<dbReference type="Gene3D" id="3.30.530.20">
    <property type="match status" value="1"/>
</dbReference>
<dbReference type="GO" id="GO:0051301">
    <property type="term" value="P:cell division"/>
    <property type="evidence" value="ECO:0007669"/>
    <property type="project" value="UniProtKB-KW"/>
</dbReference>
<dbReference type="AlphaFoldDB" id="A0A172TX82"/>
<dbReference type="InterPro" id="IPR023393">
    <property type="entry name" value="START-like_dom_sf"/>
</dbReference>
<dbReference type="KEGG" id="fla:SY85_15670"/>
<dbReference type="STRING" id="1492898.SY85_15670"/>
<keyword evidence="2" id="KW-1185">Reference proteome</keyword>
<evidence type="ECO:0000313" key="2">
    <source>
        <dbReference type="Proteomes" id="UP000077177"/>
    </source>
</evidence>
<organism evidence="1 2">
    <name type="scientific">Flavisolibacter tropicus</name>
    <dbReference type="NCBI Taxonomy" id="1492898"/>
    <lineage>
        <taxon>Bacteria</taxon>
        <taxon>Pseudomonadati</taxon>
        <taxon>Bacteroidota</taxon>
        <taxon>Chitinophagia</taxon>
        <taxon>Chitinophagales</taxon>
        <taxon>Chitinophagaceae</taxon>
        <taxon>Flavisolibacter</taxon>
    </lineage>
</organism>